<proteinExistence type="predicted"/>
<comment type="caution">
    <text evidence="1">The sequence shown here is derived from an EMBL/GenBank/DDBJ whole genome shotgun (WGS) entry which is preliminary data.</text>
</comment>
<keyword evidence="2" id="KW-1185">Reference proteome</keyword>
<protein>
    <submittedName>
        <fullName evidence="1">Uncharacterized protein</fullName>
    </submittedName>
</protein>
<dbReference type="EMBL" id="JRKL02012749">
    <property type="protein sequence ID" value="KAF3943879.1"/>
    <property type="molecule type" value="Genomic_DNA"/>
</dbReference>
<dbReference type="Proteomes" id="UP000737018">
    <property type="component" value="Unassembled WGS sequence"/>
</dbReference>
<evidence type="ECO:0000313" key="2">
    <source>
        <dbReference type="Proteomes" id="UP000737018"/>
    </source>
</evidence>
<sequence length="167" mass="18713">MSEELSNIAIEASVWDLEATCPYYKVFENLAASAKKTVPIVAMKCLKTQSQSFSFSSNSTTRQTMAFYLGTYTGCIGVVEITSFWSHTEGKKCPSRLHLRFSSKGPILKLKCMLKMWSRRLTRNLTYMINFMVRRGNGDIVMASGEPATSGTDEKHEVGLFQKIADV</sequence>
<accession>A0A8J4QE77</accession>
<dbReference type="AlphaFoldDB" id="A0A8J4QE77"/>
<evidence type="ECO:0000313" key="1">
    <source>
        <dbReference type="EMBL" id="KAF3943879.1"/>
    </source>
</evidence>
<name>A0A8J4QE77_9ROSI</name>
<reference evidence="1" key="1">
    <citation type="submission" date="2020-03" db="EMBL/GenBank/DDBJ databases">
        <title>Castanea mollissima Vanexum genome sequencing.</title>
        <authorList>
            <person name="Staton M."/>
        </authorList>
    </citation>
    <scope>NUCLEOTIDE SEQUENCE</scope>
    <source>
        <tissue evidence="1">Leaf</tissue>
    </source>
</reference>
<organism evidence="1 2">
    <name type="scientific">Castanea mollissima</name>
    <name type="common">Chinese chestnut</name>
    <dbReference type="NCBI Taxonomy" id="60419"/>
    <lineage>
        <taxon>Eukaryota</taxon>
        <taxon>Viridiplantae</taxon>
        <taxon>Streptophyta</taxon>
        <taxon>Embryophyta</taxon>
        <taxon>Tracheophyta</taxon>
        <taxon>Spermatophyta</taxon>
        <taxon>Magnoliopsida</taxon>
        <taxon>eudicotyledons</taxon>
        <taxon>Gunneridae</taxon>
        <taxon>Pentapetalae</taxon>
        <taxon>rosids</taxon>
        <taxon>fabids</taxon>
        <taxon>Fagales</taxon>
        <taxon>Fagaceae</taxon>
        <taxon>Castanea</taxon>
    </lineage>
</organism>
<gene>
    <name evidence="1" type="ORF">CMV_029594</name>
</gene>
<dbReference type="OrthoDB" id="10502243at2759"/>